<protein>
    <submittedName>
        <fullName evidence="1">Uncharacterized protein</fullName>
    </submittedName>
</protein>
<dbReference type="Proteomes" id="UP000595897">
    <property type="component" value="Chromosome"/>
</dbReference>
<proteinExistence type="predicted"/>
<gene>
    <name evidence="1" type="ORF">bsdtb5_32130</name>
</gene>
<dbReference type="EMBL" id="AP024169">
    <property type="protein sequence ID" value="BCN31918.1"/>
    <property type="molecule type" value="Genomic_DNA"/>
</dbReference>
<dbReference type="RefSeq" id="WP_271713006.1">
    <property type="nucleotide sequence ID" value="NZ_AP024169.1"/>
</dbReference>
<organism evidence="1 2">
    <name type="scientific">Anaeromicropila herbilytica</name>
    <dbReference type="NCBI Taxonomy" id="2785025"/>
    <lineage>
        <taxon>Bacteria</taxon>
        <taxon>Bacillati</taxon>
        <taxon>Bacillota</taxon>
        <taxon>Clostridia</taxon>
        <taxon>Lachnospirales</taxon>
        <taxon>Lachnospiraceae</taxon>
        <taxon>Anaeromicropila</taxon>
    </lineage>
</organism>
<dbReference type="KEGG" id="ahb:bsdtb5_32130"/>
<evidence type="ECO:0000313" key="1">
    <source>
        <dbReference type="EMBL" id="BCN31918.1"/>
    </source>
</evidence>
<accession>A0A7R7EN95</accession>
<dbReference type="AlphaFoldDB" id="A0A7R7EN95"/>
<name>A0A7R7EN95_9FIRM</name>
<evidence type="ECO:0000313" key="2">
    <source>
        <dbReference type="Proteomes" id="UP000595897"/>
    </source>
</evidence>
<sequence length="245" mass="28796">MSEVKFCVKVNNIDKELFRIKEVKGNTELNITFNGGIKSCIVGKDVDEFKELFDSQKVKEGNLIDGSSHITVHANKSNDENNTIKRTIAYENDELKDTTMVQVTPGMKRDNKYVPIIFRISGDLRKEQFNLKKKENDIIKYLYDNFEQLSNQLKYMIVVSKSDTDFHFDEEHPSNILAHKFKNFNITVIYSLLNVKPLEQTISMTFQTKAEDYDYLRGYEWYEIYNLYTDFALIHANEYFKVNNQ</sequence>
<reference evidence="1 2" key="1">
    <citation type="submission" date="2020-11" db="EMBL/GenBank/DDBJ databases">
        <title>Draft genome sequencing of a Lachnospiraceae strain isolated from anoxic soil subjected to BSD treatment.</title>
        <authorList>
            <person name="Uek A."/>
            <person name="Tonouchi A."/>
        </authorList>
    </citation>
    <scope>NUCLEOTIDE SEQUENCE [LARGE SCALE GENOMIC DNA]</scope>
    <source>
        <strain evidence="1 2">TB5</strain>
    </source>
</reference>
<keyword evidence="2" id="KW-1185">Reference proteome</keyword>